<evidence type="ECO:0000256" key="9">
    <source>
        <dbReference type="ARBA" id="ARBA00040962"/>
    </source>
</evidence>
<sequence length="205" mass="22118">MSETWLRASCALASPTLTLTAGAPQTTLSVTIQWNVTAPNSSVPRLAPRHESRVPLIAEFSQEPKLHHVEAQDAEVTGTHDSRPSLPFTHAPQLRIPHRAPPPTLKPPHRSYQQPLPAGITNMESQKANATAATSSVPTKHEFSVDMTCEACANTVTHILNKLGGVQFDIDLPNKKVCITSEHSVDTLLETLGKTGKAVSYLGPK</sequence>
<keyword evidence="5" id="KW-0406">Ion transport</keyword>
<name>A0A8C2QTV4_CAPHI</name>
<reference evidence="14" key="2">
    <citation type="submission" date="2025-08" db="UniProtKB">
        <authorList>
            <consortium name="Ensembl"/>
        </authorList>
    </citation>
    <scope>IDENTIFICATION</scope>
</reference>
<evidence type="ECO:0000313" key="14">
    <source>
        <dbReference type="Ensembl" id="ENSCHIP00010007516.1"/>
    </source>
</evidence>
<dbReference type="AlphaFoldDB" id="A0A8C2QTV4"/>
<organism evidence="14">
    <name type="scientific">Capra hircus</name>
    <name type="common">Goat</name>
    <dbReference type="NCBI Taxonomy" id="9925"/>
    <lineage>
        <taxon>Eukaryota</taxon>
        <taxon>Metazoa</taxon>
        <taxon>Chordata</taxon>
        <taxon>Craniata</taxon>
        <taxon>Vertebrata</taxon>
        <taxon>Euteleostomi</taxon>
        <taxon>Mammalia</taxon>
        <taxon>Eutheria</taxon>
        <taxon>Laurasiatheria</taxon>
        <taxon>Artiodactyla</taxon>
        <taxon>Ruminantia</taxon>
        <taxon>Pecora</taxon>
        <taxon>Bovidae</taxon>
        <taxon>Caprinae</taxon>
        <taxon>Capra</taxon>
    </lineage>
</organism>
<dbReference type="PROSITE" id="PS01047">
    <property type="entry name" value="HMA_1"/>
    <property type="match status" value="1"/>
</dbReference>
<keyword evidence="3" id="KW-0187">Copper transport</keyword>
<dbReference type="InterPro" id="IPR036163">
    <property type="entry name" value="HMA_dom_sf"/>
</dbReference>
<evidence type="ECO:0000256" key="5">
    <source>
        <dbReference type="ARBA" id="ARBA00023065"/>
    </source>
</evidence>
<evidence type="ECO:0000256" key="7">
    <source>
        <dbReference type="ARBA" id="ARBA00037651"/>
    </source>
</evidence>
<dbReference type="Gene3D" id="3.30.70.100">
    <property type="match status" value="1"/>
</dbReference>
<evidence type="ECO:0000256" key="1">
    <source>
        <dbReference type="ARBA" id="ARBA00022448"/>
    </source>
</evidence>
<dbReference type="InterPro" id="IPR017969">
    <property type="entry name" value="Heavy-metal-associated_CS"/>
</dbReference>
<keyword evidence="6" id="KW-0143">Chaperone</keyword>
<feature type="region of interest" description="Disordered" evidence="12">
    <location>
        <begin position="72"/>
        <end position="110"/>
    </location>
</feature>
<evidence type="ECO:0000256" key="11">
    <source>
        <dbReference type="ARBA" id="ARBA00046351"/>
    </source>
</evidence>
<evidence type="ECO:0000256" key="6">
    <source>
        <dbReference type="ARBA" id="ARBA00023186"/>
    </source>
</evidence>
<evidence type="ECO:0000256" key="4">
    <source>
        <dbReference type="ARBA" id="ARBA00023008"/>
    </source>
</evidence>
<dbReference type="Pfam" id="PF00403">
    <property type="entry name" value="HMA"/>
    <property type="match status" value="1"/>
</dbReference>
<accession>A0A8C2QTV4</accession>
<proteinExistence type="inferred from homology"/>
<evidence type="ECO:0000256" key="12">
    <source>
        <dbReference type="SAM" id="MobiDB-lite"/>
    </source>
</evidence>
<evidence type="ECO:0000259" key="13">
    <source>
        <dbReference type="PROSITE" id="PS50846"/>
    </source>
</evidence>
<dbReference type="CDD" id="cd00371">
    <property type="entry name" value="HMA"/>
    <property type="match status" value="1"/>
</dbReference>
<comment type="subunit">
    <text evidence="11">Homodimer. Interacts with ATP7B. Interacts with ATP7A. Interacts (via dimer form) with SLC31A1 (via C-terminal domain); this interaction improves ATOX1 stability and controls intracellular Cu(I) levels.</text>
</comment>
<protein>
    <recommendedName>
        <fullName evidence="9">Copper transport protein ATOX1</fullName>
    </recommendedName>
    <alternativeName>
        <fullName evidence="10">Metal transport protein ATX1</fullName>
    </alternativeName>
</protein>
<keyword evidence="4" id="KW-0186">Copper</keyword>
<reference evidence="14" key="1">
    <citation type="submission" date="2019-03" db="EMBL/GenBank/DDBJ databases">
        <title>Genome sequencing and reference-guided assembly of Black Bengal Goat (Capra hircus).</title>
        <authorList>
            <person name="Siddiki A.Z."/>
            <person name="Baten A."/>
            <person name="Billah M."/>
            <person name="Alam M.A.U."/>
            <person name="Shawrob K.S.M."/>
            <person name="Saha S."/>
            <person name="Chowdhury M."/>
            <person name="Rahman A.H."/>
            <person name="Stear M."/>
            <person name="Miah G."/>
            <person name="Das G.B."/>
            <person name="Hossain M.M."/>
            <person name="Kumkum M."/>
            <person name="Islam M.S."/>
            <person name="Mollah A.M."/>
            <person name="Ahsan A."/>
            <person name="Tusar F."/>
            <person name="Khan M.K.I."/>
        </authorList>
    </citation>
    <scope>NUCLEOTIDE SEQUENCE [LARGE SCALE GENOMIC DNA]</scope>
</reference>
<dbReference type="GO" id="GO:0016531">
    <property type="term" value="F:copper chaperone activity"/>
    <property type="evidence" value="ECO:0007669"/>
    <property type="project" value="TreeGrafter"/>
</dbReference>
<dbReference type="FunFam" id="3.30.70.100:FF:000008">
    <property type="entry name" value="Copper transport protein ATOX1"/>
    <property type="match status" value="1"/>
</dbReference>
<evidence type="ECO:0000256" key="2">
    <source>
        <dbReference type="ARBA" id="ARBA00022723"/>
    </source>
</evidence>
<comment type="function">
    <text evidence="7">Binds and deliver cytosolic copper to the copper ATPase proteins. May be important in cellular antioxidant defense.</text>
</comment>
<dbReference type="GO" id="GO:0046872">
    <property type="term" value="F:metal ion binding"/>
    <property type="evidence" value="ECO:0007669"/>
    <property type="project" value="UniProtKB-KW"/>
</dbReference>
<keyword evidence="2" id="KW-0479">Metal-binding</keyword>
<dbReference type="PANTHER" id="PTHR46365">
    <property type="entry name" value="COPPER TRANSPORT PROTEIN ATOX1"/>
    <property type="match status" value="1"/>
</dbReference>
<dbReference type="PANTHER" id="PTHR46365:SF1">
    <property type="entry name" value="COPPER TRANSPORT PROTEIN ATOX1"/>
    <property type="match status" value="1"/>
</dbReference>
<keyword evidence="1" id="KW-0813">Transport</keyword>
<evidence type="ECO:0000256" key="8">
    <source>
        <dbReference type="ARBA" id="ARBA00038171"/>
    </source>
</evidence>
<feature type="domain" description="HMA" evidence="13">
    <location>
        <begin position="138"/>
        <end position="200"/>
    </location>
</feature>
<evidence type="ECO:0000256" key="10">
    <source>
        <dbReference type="ARBA" id="ARBA00043201"/>
    </source>
</evidence>
<dbReference type="Ensembl" id="ENSCHIT00010010535.1">
    <property type="protein sequence ID" value="ENSCHIP00010007516.1"/>
    <property type="gene ID" value="ENSCHIG00010005474.1"/>
</dbReference>
<dbReference type="GO" id="GO:0005829">
    <property type="term" value="C:cytosol"/>
    <property type="evidence" value="ECO:0007669"/>
    <property type="project" value="TreeGrafter"/>
</dbReference>
<dbReference type="SUPFAM" id="SSF55008">
    <property type="entry name" value="HMA, heavy metal-associated domain"/>
    <property type="match status" value="1"/>
</dbReference>
<dbReference type="InterPro" id="IPR006121">
    <property type="entry name" value="HMA_dom"/>
</dbReference>
<dbReference type="PROSITE" id="PS50846">
    <property type="entry name" value="HMA_2"/>
    <property type="match status" value="1"/>
</dbReference>
<dbReference type="GO" id="GO:0006825">
    <property type="term" value="P:copper ion transport"/>
    <property type="evidence" value="ECO:0007669"/>
    <property type="project" value="UniProtKB-KW"/>
</dbReference>
<dbReference type="InterPro" id="IPR051881">
    <property type="entry name" value="Copper_transport_ATOX1-like"/>
</dbReference>
<comment type="similarity">
    <text evidence="8">Belongs to the ATX1 family.</text>
</comment>
<evidence type="ECO:0000256" key="3">
    <source>
        <dbReference type="ARBA" id="ARBA00022796"/>
    </source>
</evidence>